<proteinExistence type="predicted"/>
<reference evidence="1" key="1">
    <citation type="submission" date="2014-09" db="EMBL/GenBank/DDBJ databases">
        <authorList>
            <person name="Magalhaes I.L.F."/>
            <person name="Oliveira U."/>
            <person name="Santos F.R."/>
            <person name="Vidigal T.H.D.A."/>
            <person name="Brescovit A.D."/>
            <person name="Santos A.J."/>
        </authorList>
    </citation>
    <scope>NUCLEOTIDE SEQUENCE</scope>
    <source>
        <tissue evidence="1">Shoot tissue taken approximately 20 cm above the soil surface</tissue>
    </source>
</reference>
<accession>A0A0A9FCE4</accession>
<evidence type="ECO:0000313" key="1">
    <source>
        <dbReference type="EMBL" id="JAE10675.1"/>
    </source>
</evidence>
<protein>
    <submittedName>
        <fullName evidence="1">Uncharacterized protein</fullName>
    </submittedName>
</protein>
<name>A0A0A9FCE4_ARUDO</name>
<dbReference type="AlphaFoldDB" id="A0A0A9FCE4"/>
<organism evidence="1">
    <name type="scientific">Arundo donax</name>
    <name type="common">Giant reed</name>
    <name type="synonym">Donax arundinaceus</name>
    <dbReference type="NCBI Taxonomy" id="35708"/>
    <lineage>
        <taxon>Eukaryota</taxon>
        <taxon>Viridiplantae</taxon>
        <taxon>Streptophyta</taxon>
        <taxon>Embryophyta</taxon>
        <taxon>Tracheophyta</taxon>
        <taxon>Spermatophyta</taxon>
        <taxon>Magnoliopsida</taxon>
        <taxon>Liliopsida</taxon>
        <taxon>Poales</taxon>
        <taxon>Poaceae</taxon>
        <taxon>PACMAD clade</taxon>
        <taxon>Arundinoideae</taxon>
        <taxon>Arundineae</taxon>
        <taxon>Arundo</taxon>
    </lineage>
</organism>
<sequence>MVITSLDWLVREAKNLWELRREIAKCWVLIDRESLYH</sequence>
<reference evidence="1" key="2">
    <citation type="journal article" date="2015" name="Data Brief">
        <title>Shoot transcriptome of the giant reed, Arundo donax.</title>
        <authorList>
            <person name="Barrero R.A."/>
            <person name="Guerrero F.D."/>
            <person name="Moolhuijzen P."/>
            <person name="Goolsby J.A."/>
            <person name="Tidwell J."/>
            <person name="Bellgard S.E."/>
            <person name="Bellgard M.I."/>
        </authorList>
    </citation>
    <scope>NUCLEOTIDE SEQUENCE</scope>
    <source>
        <tissue evidence="1">Shoot tissue taken approximately 20 cm above the soil surface</tissue>
    </source>
</reference>
<dbReference type="EMBL" id="GBRH01187221">
    <property type="protein sequence ID" value="JAE10675.1"/>
    <property type="molecule type" value="Transcribed_RNA"/>
</dbReference>